<dbReference type="Gene3D" id="1.25.40.10">
    <property type="entry name" value="Tetratricopeptide repeat domain"/>
    <property type="match status" value="1"/>
</dbReference>
<dbReference type="EMBL" id="JACHIF010000009">
    <property type="protein sequence ID" value="MBB5039668.1"/>
    <property type="molecule type" value="Genomic_DNA"/>
</dbReference>
<name>A0A7W7YNY4_9BACT</name>
<reference evidence="1 2" key="1">
    <citation type="submission" date="2020-08" db="EMBL/GenBank/DDBJ databases">
        <title>Genomic Encyclopedia of Type Strains, Phase IV (KMG-IV): sequencing the most valuable type-strain genomes for metagenomic binning, comparative biology and taxonomic classification.</title>
        <authorList>
            <person name="Goeker M."/>
        </authorList>
    </citation>
    <scope>NUCLEOTIDE SEQUENCE [LARGE SCALE GENOMIC DNA]</scope>
    <source>
        <strain evidence="1 2">DSM 12251</strain>
    </source>
</reference>
<dbReference type="RefSeq" id="WP_184211670.1">
    <property type="nucleotide sequence ID" value="NZ_JACHIF010000009.1"/>
</dbReference>
<protein>
    <submittedName>
        <fullName evidence="1">Tetratricopeptide (TPR) repeat protein</fullName>
    </submittedName>
</protein>
<dbReference type="Proteomes" id="UP000534294">
    <property type="component" value="Unassembled WGS sequence"/>
</dbReference>
<organism evidence="1 2">
    <name type="scientific">Prosthecobacter dejongeii</name>
    <dbReference type="NCBI Taxonomy" id="48465"/>
    <lineage>
        <taxon>Bacteria</taxon>
        <taxon>Pseudomonadati</taxon>
        <taxon>Verrucomicrobiota</taxon>
        <taxon>Verrucomicrobiia</taxon>
        <taxon>Verrucomicrobiales</taxon>
        <taxon>Verrucomicrobiaceae</taxon>
        <taxon>Prosthecobacter</taxon>
    </lineage>
</organism>
<evidence type="ECO:0000313" key="1">
    <source>
        <dbReference type="EMBL" id="MBB5039668.1"/>
    </source>
</evidence>
<keyword evidence="2" id="KW-1185">Reference proteome</keyword>
<proteinExistence type="predicted"/>
<dbReference type="InterPro" id="IPR011990">
    <property type="entry name" value="TPR-like_helical_dom_sf"/>
</dbReference>
<gene>
    <name evidence="1" type="ORF">HNQ64_003943</name>
</gene>
<dbReference type="SUPFAM" id="SSF48452">
    <property type="entry name" value="TPR-like"/>
    <property type="match status" value="1"/>
</dbReference>
<comment type="caution">
    <text evidence="1">The sequence shown here is derived from an EMBL/GenBank/DDBJ whole genome shotgun (WGS) entry which is preliminary data.</text>
</comment>
<dbReference type="AlphaFoldDB" id="A0A7W7YNY4"/>
<sequence>MKLSRVFHFILVMAAVGHAQEKPTEEVRKKLEETYQLQQAQRYSEALLKLDEIEALAPELSDLYNMRGAIYLTPALRDFDKAQPLLDKAEYLAPNAIAPKFNKAELLFVKHEWAAAAAALQKLLDDFPKLQQNLRHLTLYKRLVCEVKLEKLDEAAKTLKDHFTFMDDTPAYYYSQAAIAFGKKDGTAARDWLARAQGIYKPAEVTAYVDTLMEARWVDNISLPPVEK</sequence>
<accession>A0A7W7YNY4</accession>
<evidence type="ECO:0000313" key="2">
    <source>
        <dbReference type="Proteomes" id="UP000534294"/>
    </source>
</evidence>